<evidence type="ECO:0000313" key="2">
    <source>
        <dbReference type="Proteomes" id="UP001338125"/>
    </source>
</evidence>
<name>A0ABR0SF74_9HYPO</name>
<organism evidence="1 2">
    <name type="scientific">Cladobotryum mycophilum</name>
    <dbReference type="NCBI Taxonomy" id="491253"/>
    <lineage>
        <taxon>Eukaryota</taxon>
        <taxon>Fungi</taxon>
        <taxon>Dikarya</taxon>
        <taxon>Ascomycota</taxon>
        <taxon>Pezizomycotina</taxon>
        <taxon>Sordariomycetes</taxon>
        <taxon>Hypocreomycetidae</taxon>
        <taxon>Hypocreales</taxon>
        <taxon>Hypocreaceae</taxon>
        <taxon>Cladobotryum</taxon>
    </lineage>
</organism>
<evidence type="ECO:0000313" key="1">
    <source>
        <dbReference type="EMBL" id="KAK5990425.1"/>
    </source>
</evidence>
<keyword evidence="2" id="KW-1185">Reference proteome</keyword>
<reference evidence="1 2" key="1">
    <citation type="submission" date="2024-01" db="EMBL/GenBank/DDBJ databases">
        <title>Complete genome of Cladobotryum mycophilum ATHUM6906.</title>
        <authorList>
            <person name="Christinaki A.C."/>
            <person name="Myridakis A.I."/>
            <person name="Kouvelis V.N."/>
        </authorList>
    </citation>
    <scope>NUCLEOTIDE SEQUENCE [LARGE SCALE GENOMIC DNA]</scope>
    <source>
        <strain evidence="1 2">ATHUM6906</strain>
    </source>
</reference>
<accession>A0ABR0SF74</accession>
<dbReference type="EMBL" id="JAVFKD010000014">
    <property type="protein sequence ID" value="KAK5990425.1"/>
    <property type="molecule type" value="Genomic_DNA"/>
</dbReference>
<proteinExistence type="predicted"/>
<protein>
    <submittedName>
        <fullName evidence="1">Uncharacterized protein</fullName>
    </submittedName>
</protein>
<dbReference type="Proteomes" id="UP001338125">
    <property type="component" value="Unassembled WGS sequence"/>
</dbReference>
<sequence>MAWSLAVACCGFAFSSDWNPIMKLQQYGDADVRELQCEDFRHPRIVGHVRDSAIFQFGLHDDHW</sequence>
<comment type="caution">
    <text evidence="1">The sequence shown here is derived from an EMBL/GenBank/DDBJ whole genome shotgun (WGS) entry which is preliminary data.</text>
</comment>
<gene>
    <name evidence="1" type="ORF">PT974_08693</name>
</gene>